<evidence type="ECO:0000313" key="2">
    <source>
        <dbReference type="EMBL" id="KAK8373592.1"/>
    </source>
</evidence>
<feature type="compositionally biased region" description="Basic and acidic residues" evidence="1">
    <location>
        <begin position="9"/>
        <end position="18"/>
    </location>
</feature>
<dbReference type="EMBL" id="JARAKH010001082">
    <property type="protein sequence ID" value="KAK8373592.1"/>
    <property type="molecule type" value="Genomic_DNA"/>
</dbReference>
<comment type="caution">
    <text evidence="2">The sequence shown here is derived from an EMBL/GenBank/DDBJ whole genome shotgun (WGS) entry which is preliminary data.</text>
</comment>
<dbReference type="Proteomes" id="UP001487740">
    <property type="component" value="Unassembled WGS sequence"/>
</dbReference>
<protein>
    <submittedName>
        <fullName evidence="2">Uncharacterized protein</fullName>
    </submittedName>
</protein>
<proteinExistence type="predicted"/>
<sequence>MTLHIRGSACKEQEEHSTDSTTVSPYSQQEEEEEEIISHISSSPDRAVVVVTGRLAQRLHRGRQRCVVVRVTVPQPGQVTLHDLTLPHGLYQFFVPTERRRERILVRNRRHNKITTSQPSRQWLQLSNTDLILRKYSAQERRQENSTYGRITVKYYKACKEQEEHSTDSTTVSPYSQQEEEEEEIISVRDRYLNSVTSLVNIKFHLWHTHRAVVVVTGRLAQRLHRGRQRCVVVRVTVPQPGQVTLHDLTLPHGLYQTPGGETIPCSLSVKYYKACKEQEEHSTDSTTVSPYSQQEEEEEEIISVRDRYLNSVTSLVNIKFHLWHTHRAVVVVTGRLAQRLHRGRQRCVVVRVTVPQPGQVTLHDLTLSHGLYQHISSSPDRAVVVVTGRLAQRLHRGRQRCVVVRVTVPQPGQVTLRPDLVSWVVPGEFEIK</sequence>
<evidence type="ECO:0000313" key="3">
    <source>
        <dbReference type="Proteomes" id="UP001487740"/>
    </source>
</evidence>
<evidence type="ECO:0000256" key="1">
    <source>
        <dbReference type="SAM" id="MobiDB-lite"/>
    </source>
</evidence>
<feature type="region of interest" description="Disordered" evidence="1">
    <location>
        <begin position="1"/>
        <end position="28"/>
    </location>
</feature>
<reference evidence="2 3" key="1">
    <citation type="submission" date="2023-03" db="EMBL/GenBank/DDBJ databases">
        <title>High-quality genome of Scylla paramamosain provides insights in environmental adaptation.</title>
        <authorList>
            <person name="Zhang L."/>
        </authorList>
    </citation>
    <scope>NUCLEOTIDE SEQUENCE [LARGE SCALE GENOMIC DNA]</scope>
    <source>
        <strain evidence="2">LZ_2023a</strain>
        <tissue evidence="2">Muscle</tissue>
    </source>
</reference>
<keyword evidence="3" id="KW-1185">Reference proteome</keyword>
<name>A0AAW0SFG3_SCYPA</name>
<gene>
    <name evidence="2" type="ORF">O3P69_011741</name>
</gene>
<dbReference type="AlphaFoldDB" id="A0AAW0SFG3"/>
<organism evidence="2 3">
    <name type="scientific">Scylla paramamosain</name>
    <name type="common">Mud crab</name>
    <dbReference type="NCBI Taxonomy" id="85552"/>
    <lineage>
        <taxon>Eukaryota</taxon>
        <taxon>Metazoa</taxon>
        <taxon>Ecdysozoa</taxon>
        <taxon>Arthropoda</taxon>
        <taxon>Crustacea</taxon>
        <taxon>Multicrustacea</taxon>
        <taxon>Malacostraca</taxon>
        <taxon>Eumalacostraca</taxon>
        <taxon>Eucarida</taxon>
        <taxon>Decapoda</taxon>
        <taxon>Pleocyemata</taxon>
        <taxon>Brachyura</taxon>
        <taxon>Eubrachyura</taxon>
        <taxon>Portunoidea</taxon>
        <taxon>Portunidae</taxon>
        <taxon>Portuninae</taxon>
        <taxon>Scylla</taxon>
    </lineage>
</organism>
<accession>A0AAW0SFG3</accession>